<reference evidence="2" key="1">
    <citation type="submission" date="2019-08" db="EMBL/GenBank/DDBJ databases">
        <title>The genome of the North American firefly Photinus pyralis.</title>
        <authorList>
            <consortium name="Photinus pyralis genome working group"/>
            <person name="Fallon T.R."/>
            <person name="Sander Lower S.E."/>
            <person name="Weng J.-K."/>
        </authorList>
    </citation>
    <scope>NUCLEOTIDE SEQUENCE</scope>
    <source>
        <strain evidence="2">TRF0915ILg1</strain>
        <tissue evidence="2">Whole body</tissue>
    </source>
</reference>
<evidence type="ECO:0000256" key="1">
    <source>
        <dbReference type="SAM" id="MobiDB-lite"/>
    </source>
</evidence>
<name>A0A8K0G6H1_IGNLU</name>
<evidence type="ECO:0000313" key="2">
    <source>
        <dbReference type="EMBL" id="KAF2887656.1"/>
    </source>
</evidence>
<dbReference type="OrthoDB" id="6162705at2759"/>
<sequence>MGSEGLGECSRKTDSENSGDDGAGDPERPLKKARYVWQVKGKYHLKDSFNSVSKDQNDPVEGSSTMNETSTEDDLDNNLNNNCSSNNNNNVECRGRCCIEALLARSELMMASEESSDEEQPLKNMDKSISDEIPVTLVKDNQKNQDYYLMKWQAKQVAKGYLDNTINKVLESWMVALPFDANDFVENCDDGQVEDEGILMAIQSHGLQSGNQNWGESSNNQDNGDVSSVSFMRSQELAESTMDNYQNVHNELLKNKSSETELTNCNEDHSGFDNIEMGDHTNFLDAAVSVAIQKKGLTSQNYV</sequence>
<accession>A0A8K0G6H1</accession>
<keyword evidence="3" id="KW-1185">Reference proteome</keyword>
<dbReference type="Proteomes" id="UP000801492">
    <property type="component" value="Unassembled WGS sequence"/>
</dbReference>
<evidence type="ECO:0000313" key="3">
    <source>
        <dbReference type="Proteomes" id="UP000801492"/>
    </source>
</evidence>
<gene>
    <name evidence="2" type="ORF">ILUMI_18517</name>
</gene>
<protein>
    <submittedName>
        <fullName evidence="2">Uncharacterized protein</fullName>
    </submittedName>
</protein>
<comment type="caution">
    <text evidence="2">The sequence shown here is derived from an EMBL/GenBank/DDBJ whole genome shotgun (WGS) entry which is preliminary data.</text>
</comment>
<dbReference type="AlphaFoldDB" id="A0A8K0G6H1"/>
<dbReference type="EMBL" id="VTPC01082374">
    <property type="protein sequence ID" value="KAF2887656.1"/>
    <property type="molecule type" value="Genomic_DNA"/>
</dbReference>
<feature type="region of interest" description="Disordered" evidence="1">
    <location>
        <begin position="1"/>
        <end position="33"/>
    </location>
</feature>
<feature type="region of interest" description="Disordered" evidence="1">
    <location>
        <begin position="48"/>
        <end position="78"/>
    </location>
</feature>
<organism evidence="2 3">
    <name type="scientific">Ignelater luminosus</name>
    <name type="common">Cucubano</name>
    <name type="synonym">Pyrophorus luminosus</name>
    <dbReference type="NCBI Taxonomy" id="2038154"/>
    <lineage>
        <taxon>Eukaryota</taxon>
        <taxon>Metazoa</taxon>
        <taxon>Ecdysozoa</taxon>
        <taxon>Arthropoda</taxon>
        <taxon>Hexapoda</taxon>
        <taxon>Insecta</taxon>
        <taxon>Pterygota</taxon>
        <taxon>Neoptera</taxon>
        <taxon>Endopterygota</taxon>
        <taxon>Coleoptera</taxon>
        <taxon>Polyphaga</taxon>
        <taxon>Elateriformia</taxon>
        <taxon>Elateroidea</taxon>
        <taxon>Elateridae</taxon>
        <taxon>Agrypninae</taxon>
        <taxon>Pyrophorini</taxon>
        <taxon>Ignelater</taxon>
    </lineage>
</organism>
<proteinExistence type="predicted"/>